<evidence type="ECO:0000256" key="1">
    <source>
        <dbReference type="SAM" id="SignalP"/>
    </source>
</evidence>
<evidence type="ECO:0000313" key="2">
    <source>
        <dbReference type="EMBL" id="QDT08869.1"/>
    </source>
</evidence>
<dbReference type="AlphaFoldDB" id="A0A517NP21"/>
<proteinExistence type="predicted"/>
<dbReference type="RefSeq" id="WP_419189645.1">
    <property type="nucleotide sequence ID" value="NZ_CP036526.1"/>
</dbReference>
<evidence type="ECO:0000313" key="3">
    <source>
        <dbReference type="Proteomes" id="UP000319817"/>
    </source>
</evidence>
<feature type="signal peptide" evidence="1">
    <location>
        <begin position="1"/>
        <end position="22"/>
    </location>
</feature>
<name>A0A517NP21_9BACT</name>
<dbReference type="PROSITE" id="PS51257">
    <property type="entry name" value="PROKAR_LIPOPROTEIN"/>
    <property type="match status" value="1"/>
</dbReference>
<organism evidence="2 3">
    <name type="scientific">Stieleria marina</name>
    <dbReference type="NCBI Taxonomy" id="1930275"/>
    <lineage>
        <taxon>Bacteria</taxon>
        <taxon>Pseudomonadati</taxon>
        <taxon>Planctomycetota</taxon>
        <taxon>Planctomycetia</taxon>
        <taxon>Pirellulales</taxon>
        <taxon>Pirellulaceae</taxon>
        <taxon>Stieleria</taxon>
    </lineage>
</organism>
<gene>
    <name evidence="2" type="ORF">K239x_08120</name>
</gene>
<dbReference type="Proteomes" id="UP000319817">
    <property type="component" value="Chromosome"/>
</dbReference>
<keyword evidence="3" id="KW-1185">Reference proteome</keyword>
<feature type="chain" id="PRO_5022204795" description="Nickel uptake substrate-specific transmembrane region" evidence="1">
    <location>
        <begin position="23"/>
        <end position="474"/>
    </location>
</feature>
<evidence type="ECO:0008006" key="4">
    <source>
        <dbReference type="Google" id="ProtNLM"/>
    </source>
</evidence>
<keyword evidence="1" id="KW-0732">Signal</keyword>
<dbReference type="EMBL" id="CP036526">
    <property type="protein sequence ID" value="QDT08869.1"/>
    <property type="molecule type" value="Genomic_DNA"/>
</dbReference>
<protein>
    <recommendedName>
        <fullName evidence="4">Nickel uptake substrate-specific transmembrane region</fullName>
    </recommendedName>
</protein>
<reference evidence="2 3" key="1">
    <citation type="submission" date="2019-02" db="EMBL/GenBank/DDBJ databases">
        <title>Deep-cultivation of Planctomycetes and their phenomic and genomic characterization uncovers novel biology.</title>
        <authorList>
            <person name="Wiegand S."/>
            <person name="Jogler M."/>
            <person name="Boedeker C."/>
            <person name="Pinto D."/>
            <person name="Vollmers J."/>
            <person name="Rivas-Marin E."/>
            <person name="Kohn T."/>
            <person name="Peeters S.H."/>
            <person name="Heuer A."/>
            <person name="Rast P."/>
            <person name="Oberbeckmann S."/>
            <person name="Bunk B."/>
            <person name="Jeske O."/>
            <person name="Meyerdierks A."/>
            <person name="Storesund J.E."/>
            <person name="Kallscheuer N."/>
            <person name="Luecker S."/>
            <person name="Lage O.M."/>
            <person name="Pohl T."/>
            <person name="Merkel B.J."/>
            <person name="Hornburger P."/>
            <person name="Mueller R.-W."/>
            <person name="Bruemmer F."/>
            <person name="Labrenz M."/>
            <person name="Spormann A.M."/>
            <person name="Op den Camp H."/>
            <person name="Overmann J."/>
            <person name="Amann R."/>
            <person name="Jetten M.S.M."/>
            <person name="Mascher T."/>
            <person name="Medema M.H."/>
            <person name="Devos D.P."/>
            <person name="Kaster A.-K."/>
            <person name="Ovreas L."/>
            <person name="Rohde M."/>
            <person name="Galperin M.Y."/>
            <person name="Jogler C."/>
        </authorList>
    </citation>
    <scope>NUCLEOTIDE SEQUENCE [LARGE SCALE GENOMIC DNA]</scope>
    <source>
        <strain evidence="2 3">K23_9</strain>
    </source>
</reference>
<sequence precursor="true">MPHTTRCFAVLVLWISVACLYADTPENPIETKSIDQNTMTDLVVLLQDEDGKPVEDAAVKVYAMRMQEGGGHGYWNSEKLGLPKSVISDKEGRAVVRYPAKVASTPHTMTTRLVTFSVSHYEYVQQIVHFDLGPDKAEVTLKKGCEINLSAVDNDNQPISNFGVMIAGPYDPTYWVDDKATGGRRTGAASDGTWQTMLVKPQDDGATLFSSVMPLRVRPSQAVRIRNLKMKPGTRVEGRLSDNVPRPIKNGFAITCTAPKPAGDSWNEQDPSVTWKEWTAINEDGTFVLKSIPHSGKVQIIAVCDDWVSVTEPKHRAFVKGQLFEVDEDIIHPTVEMEKTGTLEVAVTDQDGKPFTGGKVSSWPNQQYYLGGSTILGRKNNSLLLIENQIRPIDQKKQIDYRIRFKTPFSDQPIEKGNVTLKGLPIGMSDSIMLVHEEYIFDTEDGKSDPNRASIRFLLDSVEPEKIEVKVKKK</sequence>
<accession>A0A517NP21</accession>